<dbReference type="KEGG" id="jeo:JMA_43850"/>
<dbReference type="HOGENOM" id="CLU_3008234_0_0_9"/>
<evidence type="ECO:0000313" key="1">
    <source>
        <dbReference type="EMBL" id="AJD93702.1"/>
    </source>
</evidence>
<dbReference type="Proteomes" id="UP000031449">
    <property type="component" value="Plasmid unnamed"/>
</dbReference>
<reference evidence="1 2" key="1">
    <citation type="submission" date="2014-08" db="EMBL/GenBank/DDBJ databases">
        <title>Complete genome of a marine bacteria Jeotgalibacillus malaysiensis.</title>
        <authorList>
            <person name="Yaakop A.S."/>
            <person name="Chan K.-G."/>
            <person name="Goh K.M."/>
        </authorList>
    </citation>
    <scope>NUCLEOTIDE SEQUENCE [LARGE SCALE GENOMIC DNA]</scope>
    <source>
        <strain evidence="1 2">D5</strain>
        <plasmid evidence="2">Plasmid</plasmid>
    </source>
</reference>
<dbReference type="BioCyc" id="JESP1508404:G14D9-13708-MONOMER"/>
<proteinExistence type="predicted"/>
<keyword evidence="2" id="KW-1185">Reference proteome</keyword>
<dbReference type="EMBL" id="CP009417">
    <property type="protein sequence ID" value="AJD93702.1"/>
    <property type="molecule type" value="Genomic_DNA"/>
</dbReference>
<keyword evidence="1" id="KW-0614">Plasmid</keyword>
<name>A0A0B5AYG0_9BACL</name>
<organism evidence="1 2">
    <name type="scientific">Jeotgalibacillus malaysiensis</name>
    <dbReference type="NCBI Taxonomy" id="1508404"/>
    <lineage>
        <taxon>Bacteria</taxon>
        <taxon>Bacillati</taxon>
        <taxon>Bacillota</taxon>
        <taxon>Bacilli</taxon>
        <taxon>Bacillales</taxon>
        <taxon>Caryophanaceae</taxon>
        <taxon>Jeotgalibacillus</taxon>
    </lineage>
</organism>
<geneLocation type="plasmid" evidence="2"/>
<gene>
    <name evidence="1" type="ORF">JMA_43850</name>
</gene>
<sequence length="56" mass="6482">MKTQEKYFVTHSNGEFMVIYEDFSETAGHFYSTEKDGFETETDAQKYADKLNGLAM</sequence>
<protein>
    <submittedName>
        <fullName evidence="1">Uncharacterized protein</fullName>
    </submittedName>
</protein>
<evidence type="ECO:0000313" key="2">
    <source>
        <dbReference type="Proteomes" id="UP000031449"/>
    </source>
</evidence>
<dbReference type="AlphaFoldDB" id="A0A0B5AYG0"/>
<accession>A0A0B5AYG0</accession>